<protein>
    <submittedName>
        <fullName evidence="1">Uncharacterized protein</fullName>
    </submittedName>
</protein>
<name>A0A919UDU9_9ACTN</name>
<dbReference type="EMBL" id="BONQ01000091">
    <property type="protein sequence ID" value="GIG47995.1"/>
    <property type="molecule type" value="Genomic_DNA"/>
</dbReference>
<evidence type="ECO:0000313" key="1">
    <source>
        <dbReference type="EMBL" id="GIG47995.1"/>
    </source>
</evidence>
<comment type="caution">
    <text evidence="1">The sequence shown here is derived from an EMBL/GenBank/DDBJ whole genome shotgun (WGS) entry which is preliminary data.</text>
</comment>
<dbReference type="Proteomes" id="UP000660611">
    <property type="component" value="Unassembled WGS sequence"/>
</dbReference>
<keyword evidence="2" id="KW-1185">Reference proteome</keyword>
<gene>
    <name evidence="1" type="ORF">Dsi01nite_060360</name>
</gene>
<organism evidence="1 2">
    <name type="scientific">Dactylosporangium siamense</name>
    <dbReference type="NCBI Taxonomy" id="685454"/>
    <lineage>
        <taxon>Bacteria</taxon>
        <taxon>Bacillati</taxon>
        <taxon>Actinomycetota</taxon>
        <taxon>Actinomycetes</taxon>
        <taxon>Micromonosporales</taxon>
        <taxon>Micromonosporaceae</taxon>
        <taxon>Dactylosporangium</taxon>
    </lineage>
</organism>
<dbReference type="RefSeq" id="WP_203849708.1">
    <property type="nucleotide sequence ID" value="NZ_BAAAVW010000021.1"/>
</dbReference>
<proteinExistence type="predicted"/>
<dbReference type="AlphaFoldDB" id="A0A919UDU9"/>
<sequence length="56" mass="5841">MRRSVLPGESVVIMLSTAARFDPDLLLDPSVLRCVNDRPLGGDLAGVVDGSDSTVG</sequence>
<accession>A0A919UDU9</accession>
<evidence type="ECO:0000313" key="2">
    <source>
        <dbReference type="Proteomes" id="UP000660611"/>
    </source>
</evidence>
<reference evidence="1" key="1">
    <citation type="submission" date="2021-01" db="EMBL/GenBank/DDBJ databases">
        <title>Whole genome shotgun sequence of Dactylosporangium siamense NBRC 106093.</title>
        <authorList>
            <person name="Komaki H."/>
            <person name="Tamura T."/>
        </authorList>
    </citation>
    <scope>NUCLEOTIDE SEQUENCE</scope>
    <source>
        <strain evidence="1">NBRC 106093</strain>
    </source>
</reference>